<evidence type="ECO:0000313" key="2">
    <source>
        <dbReference type="Proteomes" id="UP000005206"/>
    </source>
</evidence>
<protein>
    <submittedName>
        <fullName evidence="1">Uncharacterized protein</fullName>
    </submittedName>
</protein>
<dbReference type="eggNOG" id="ENOG502SFDS">
    <property type="taxonomic scope" value="Eukaryota"/>
</dbReference>
<dbReference type="InParanoid" id="C7ZGK6"/>
<dbReference type="EMBL" id="GG698925">
    <property type="protein sequence ID" value="EEU36908.1"/>
    <property type="molecule type" value="Genomic_DNA"/>
</dbReference>
<keyword evidence="2" id="KW-1185">Reference proteome</keyword>
<evidence type="ECO:0000313" key="1">
    <source>
        <dbReference type="EMBL" id="EEU36908.1"/>
    </source>
</evidence>
<dbReference type="AlphaFoldDB" id="C7ZGK6"/>
<dbReference type="VEuPathDB" id="FungiDB:NECHADRAFT_42066"/>
<dbReference type="KEGG" id="nhe:NECHADRAFT_42066"/>
<sequence>MTTAVPVAVYGREPSIHIAVNRGLLPDYDVVNSCTDLSSAKAELPGLCAGDVGIAPSSGIGSNGNLAASERKIPRFVLIGSGIPDPDVEQVTPAIMEAAPAVRIIRVSKEDMRLAGAVGPDVEKIVKVFREKLDKER</sequence>
<dbReference type="Proteomes" id="UP000005206">
    <property type="component" value="Chromosome 6"/>
</dbReference>
<proteinExistence type="predicted"/>
<name>C7ZGK6_FUSV7</name>
<dbReference type="HOGENOM" id="CLU_119195_0_0_1"/>
<reference evidence="1 2" key="1">
    <citation type="journal article" date="2009" name="PLoS Genet.">
        <title>The genome of Nectria haematococca: contribution of supernumerary chromosomes to gene expansion.</title>
        <authorList>
            <person name="Coleman J.J."/>
            <person name="Rounsley S.D."/>
            <person name="Rodriguez-Carres M."/>
            <person name="Kuo A."/>
            <person name="Wasmann C.C."/>
            <person name="Grimwood J."/>
            <person name="Schmutz J."/>
            <person name="Taga M."/>
            <person name="White G.J."/>
            <person name="Zhou S."/>
            <person name="Schwartz D.C."/>
            <person name="Freitag M."/>
            <person name="Ma L.J."/>
            <person name="Danchin E.G."/>
            <person name="Henrissat B."/>
            <person name="Coutinho P.M."/>
            <person name="Nelson D.R."/>
            <person name="Straney D."/>
            <person name="Napoli C.A."/>
            <person name="Barker B.M."/>
            <person name="Gribskov M."/>
            <person name="Rep M."/>
            <person name="Kroken S."/>
            <person name="Molnar I."/>
            <person name="Rensing C."/>
            <person name="Kennell J.C."/>
            <person name="Zamora J."/>
            <person name="Farman M.L."/>
            <person name="Selker E.U."/>
            <person name="Salamov A."/>
            <person name="Shapiro H."/>
            <person name="Pangilinan J."/>
            <person name="Lindquist E."/>
            <person name="Lamers C."/>
            <person name="Grigoriev I.V."/>
            <person name="Geiser D.M."/>
            <person name="Covert S.F."/>
            <person name="Temporini E."/>
            <person name="Vanetten H.D."/>
        </authorList>
    </citation>
    <scope>NUCLEOTIDE SEQUENCE [LARGE SCALE GENOMIC DNA]</scope>
    <source>
        <strain evidence="2">ATCC MYA-4622 / CBS 123669 / FGSC 9596 / NRRL 45880 / 77-13-4</strain>
    </source>
</reference>
<dbReference type="RefSeq" id="XP_003042621.1">
    <property type="nucleotide sequence ID" value="XM_003042575.1"/>
</dbReference>
<organism evidence="1 2">
    <name type="scientific">Fusarium vanettenii (strain ATCC MYA-4622 / CBS 123669 / FGSC 9596 / NRRL 45880 / 77-13-4)</name>
    <name type="common">Fusarium solani subsp. pisi</name>
    <dbReference type="NCBI Taxonomy" id="660122"/>
    <lineage>
        <taxon>Eukaryota</taxon>
        <taxon>Fungi</taxon>
        <taxon>Dikarya</taxon>
        <taxon>Ascomycota</taxon>
        <taxon>Pezizomycotina</taxon>
        <taxon>Sordariomycetes</taxon>
        <taxon>Hypocreomycetidae</taxon>
        <taxon>Hypocreales</taxon>
        <taxon>Nectriaceae</taxon>
        <taxon>Fusarium</taxon>
        <taxon>Fusarium solani species complex</taxon>
        <taxon>Fusarium vanettenii</taxon>
    </lineage>
</organism>
<dbReference type="GeneID" id="9670121"/>
<accession>C7ZGK6</accession>
<gene>
    <name evidence="1" type="ORF">NECHADRAFT_42066</name>
</gene>
<dbReference type="OrthoDB" id="3649348at2759"/>
<dbReference type="OMA" id="HVCLTHE"/>